<keyword evidence="7" id="KW-0862">Zinc</keyword>
<evidence type="ECO:0000256" key="5">
    <source>
        <dbReference type="ARBA" id="ARBA00022771"/>
    </source>
</evidence>
<evidence type="ECO:0000256" key="2">
    <source>
        <dbReference type="ARBA" id="ARBA00012483"/>
    </source>
</evidence>
<comment type="catalytic activity">
    <reaction evidence="1">
        <text>S-ubiquitinyl-[E2 ubiquitin-conjugating enzyme]-L-cysteine + [acceptor protein]-L-lysine = [E2 ubiquitin-conjugating enzyme]-L-cysteine + N(6)-ubiquitinyl-[acceptor protein]-L-lysine.</text>
        <dbReference type="EC" id="2.3.2.27"/>
    </reaction>
</comment>
<keyword evidence="3" id="KW-0808">Transferase</keyword>
<evidence type="ECO:0000313" key="9">
    <source>
        <dbReference type="EMBL" id="KAF2313862.1"/>
    </source>
</evidence>
<reference evidence="9 10" key="1">
    <citation type="journal article" date="2020" name="Mol. Plant">
        <title>The Chromosome-Based Rubber Tree Genome Provides New Insights into Spurge Genome Evolution and Rubber Biosynthesis.</title>
        <authorList>
            <person name="Liu J."/>
            <person name="Shi C."/>
            <person name="Shi C.C."/>
            <person name="Li W."/>
            <person name="Zhang Q.J."/>
            <person name="Zhang Y."/>
            <person name="Li K."/>
            <person name="Lu H.F."/>
            <person name="Shi C."/>
            <person name="Zhu S.T."/>
            <person name="Xiao Z.Y."/>
            <person name="Nan H."/>
            <person name="Yue Y."/>
            <person name="Zhu X.G."/>
            <person name="Wu Y."/>
            <person name="Hong X.N."/>
            <person name="Fan G.Y."/>
            <person name="Tong Y."/>
            <person name="Zhang D."/>
            <person name="Mao C.L."/>
            <person name="Liu Y.L."/>
            <person name="Hao S.J."/>
            <person name="Liu W.Q."/>
            <person name="Lv M.Q."/>
            <person name="Zhang H.B."/>
            <person name="Liu Y."/>
            <person name="Hu-Tang G.R."/>
            <person name="Wang J.P."/>
            <person name="Wang J.H."/>
            <person name="Sun Y.H."/>
            <person name="Ni S.B."/>
            <person name="Chen W.B."/>
            <person name="Zhang X.C."/>
            <person name="Jiao Y.N."/>
            <person name="Eichler E.E."/>
            <person name="Li G.H."/>
            <person name="Liu X."/>
            <person name="Gao L.Z."/>
        </authorList>
    </citation>
    <scope>NUCLEOTIDE SEQUENCE [LARGE SCALE GENOMIC DNA]</scope>
    <source>
        <strain evidence="10">cv. GT1</strain>
        <tissue evidence="9">Leaf</tissue>
    </source>
</reference>
<dbReference type="InterPro" id="IPR045194">
    <property type="entry name" value="MGRN1/RNF157-like"/>
</dbReference>
<dbReference type="PANTHER" id="PTHR22996:SF0">
    <property type="entry name" value="RE60872P-RELATED"/>
    <property type="match status" value="1"/>
</dbReference>
<accession>A0A6A6MJE4</accession>
<keyword evidence="5" id="KW-0863">Zinc-finger</keyword>
<protein>
    <recommendedName>
        <fullName evidence="2">RING-type E3 ubiquitin transferase</fullName>
        <ecNumber evidence="2">2.3.2.27</ecNumber>
    </recommendedName>
</protein>
<keyword evidence="6" id="KW-0833">Ubl conjugation pathway</keyword>
<organism evidence="9 10">
    <name type="scientific">Hevea brasiliensis</name>
    <name type="common">Para rubber tree</name>
    <name type="synonym">Siphonia brasiliensis</name>
    <dbReference type="NCBI Taxonomy" id="3981"/>
    <lineage>
        <taxon>Eukaryota</taxon>
        <taxon>Viridiplantae</taxon>
        <taxon>Streptophyta</taxon>
        <taxon>Embryophyta</taxon>
        <taxon>Tracheophyta</taxon>
        <taxon>Spermatophyta</taxon>
        <taxon>Magnoliopsida</taxon>
        <taxon>eudicotyledons</taxon>
        <taxon>Gunneridae</taxon>
        <taxon>Pentapetalae</taxon>
        <taxon>rosids</taxon>
        <taxon>fabids</taxon>
        <taxon>Malpighiales</taxon>
        <taxon>Euphorbiaceae</taxon>
        <taxon>Crotonoideae</taxon>
        <taxon>Micrandreae</taxon>
        <taxon>Hevea</taxon>
    </lineage>
</organism>
<evidence type="ECO:0000259" key="8">
    <source>
        <dbReference type="Pfam" id="PF26192"/>
    </source>
</evidence>
<feature type="domain" description="MGRN1/RNF157-like N-terminal" evidence="8">
    <location>
        <begin position="12"/>
        <end position="111"/>
    </location>
</feature>
<sequence length="151" mass="16784">MAPDSNGGESLPSVTVNFQQGMSQKFRQPSGTGINLTMFEKTELLKVTCTYGYPLAVKAEAFPNNQSGSCRRTSDFQAMLAVSLYFDENKGEYRARIVSRALWKNGVKRDLQEICQIENSVEEDVDAHKNGHLCVICLSEPQDTVGEIYGH</sequence>
<comment type="caution">
    <text evidence="9">The sequence shown here is derived from an EMBL/GenBank/DDBJ whole genome shotgun (WGS) entry which is preliminary data.</text>
</comment>
<dbReference type="AlphaFoldDB" id="A0A6A6MJE4"/>
<evidence type="ECO:0000256" key="3">
    <source>
        <dbReference type="ARBA" id="ARBA00022679"/>
    </source>
</evidence>
<keyword evidence="4" id="KW-0479">Metal-binding</keyword>
<dbReference type="EMBL" id="JAAGAX010000005">
    <property type="protein sequence ID" value="KAF2313862.1"/>
    <property type="molecule type" value="Genomic_DNA"/>
</dbReference>
<name>A0A6A6MJE4_HEVBR</name>
<evidence type="ECO:0000313" key="10">
    <source>
        <dbReference type="Proteomes" id="UP000467840"/>
    </source>
</evidence>
<proteinExistence type="predicted"/>
<evidence type="ECO:0000256" key="1">
    <source>
        <dbReference type="ARBA" id="ARBA00000900"/>
    </source>
</evidence>
<dbReference type="InterPro" id="IPR058981">
    <property type="entry name" value="MGRN1/RNF157-like_N"/>
</dbReference>
<evidence type="ECO:0000256" key="4">
    <source>
        <dbReference type="ARBA" id="ARBA00022723"/>
    </source>
</evidence>
<dbReference type="Pfam" id="PF26192">
    <property type="entry name" value="RNF157-like_N"/>
    <property type="match status" value="1"/>
</dbReference>
<gene>
    <name evidence="9" type="ORF">GH714_018380</name>
</gene>
<keyword evidence="10" id="KW-1185">Reference proteome</keyword>
<evidence type="ECO:0000256" key="6">
    <source>
        <dbReference type="ARBA" id="ARBA00022786"/>
    </source>
</evidence>
<evidence type="ECO:0000256" key="7">
    <source>
        <dbReference type="ARBA" id="ARBA00022833"/>
    </source>
</evidence>
<dbReference type="GO" id="GO:0016567">
    <property type="term" value="P:protein ubiquitination"/>
    <property type="evidence" value="ECO:0007669"/>
    <property type="project" value="TreeGrafter"/>
</dbReference>
<dbReference type="GO" id="GO:0008270">
    <property type="term" value="F:zinc ion binding"/>
    <property type="evidence" value="ECO:0007669"/>
    <property type="project" value="UniProtKB-KW"/>
</dbReference>
<dbReference type="EC" id="2.3.2.27" evidence="2"/>
<dbReference type="PANTHER" id="PTHR22996">
    <property type="entry name" value="MAHOGUNIN"/>
    <property type="match status" value="1"/>
</dbReference>
<dbReference type="Proteomes" id="UP000467840">
    <property type="component" value="Chromosome 15"/>
</dbReference>
<dbReference type="GO" id="GO:0061630">
    <property type="term" value="F:ubiquitin protein ligase activity"/>
    <property type="evidence" value="ECO:0007669"/>
    <property type="project" value="UniProtKB-EC"/>
</dbReference>